<dbReference type="SUPFAM" id="SSF50978">
    <property type="entry name" value="WD40 repeat-like"/>
    <property type="match status" value="1"/>
</dbReference>
<dbReference type="PANTHER" id="PTHR19848:SF8">
    <property type="entry name" value="F-BOX AND WD REPEAT DOMAIN CONTAINING 7"/>
    <property type="match status" value="1"/>
</dbReference>
<dbReference type="OrthoDB" id="2664049at2759"/>
<feature type="repeat" description="WD" evidence="3">
    <location>
        <begin position="72"/>
        <end position="113"/>
    </location>
</feature>
<sequence length="333" mass="37336">MVSASYDKTTRQWDLQTGKEIEEARHVCEQEMRTMALSRDGRWVVTSSTVAPDIKVEELEARDVETRIVKTFEGHFNWIRCIDVSADGTLLVGGSWDDGVLIWSMETGKLVAGPFRVRATNRSPHPPSIGVVRFSQDSKKFAISSDTGRRLEVWDVQTQKLDVRVGEIGGGTVINTPIFWTTKDKSIVAVFDFNDKKEPDLDSDGFRGPPPWEDLNTIYEFDALTLEIVGAPFEGHTHPIFGLALSFDCSLIASASKHTIKLWAFESRQLLASFDDRVDCLIFSPSSHQLAYTKWGDTNIYIYDLPPDILSSVWPAQDAQPKVCIPLHVLSIC</sequence>
<dbReference type="RefSeq" id="XP_041166956.1">
    <property type="nucleotide sequence ID" value="XM_041310249.1"/>
</dbReference>
<dbReference type="Pfam" id="PF00400">
    <property type="entry name" value="WD40"/>
    <property type="match status" value="2"/>
</dbReference>
<comment type="caution">
    <text evidence="4">The sequence shown here is derived from an EMBL/GenBank/DDBJ whole genome shotgun (WGS) entry which is preliminary data.</text>
</comment>
<reference evidence="4" key="1">
    <citation type="journal article" date="2020" name="New Phytol.">
        <title>Comparative genomics reveals dynamic genome evolution in host specialist ectomycorrhizal fungi.</title>
        <authorList>
            <person name="Lofgren L.A."/>
            <person name="Nguyen N.H."/>
            <person name="Vilgalys R."/>
            <person name="Ruytinx J."/>
            <person name="Liao H.L."/>
            <person name="Branco S."/>
            <person name="Kuo A."/>
            <person name="LaButti K."/>
            <person name="Lipzen A."/>
            <person name="Andreopoulos W."/>
            <person name="Pangilinan J."/>
            <person name="Riley R."/>
            <person name="Hundley H."/>
            <person name="Na H."/>
            <person name="Barry K."/>
            <person name="Grigoriev I.V."/>
            <person name="Stajich J.E."/>
            <person name="Kennedy P.G."/>
        </authorList>
    </citation>
    <scope>NUCLEOTIDE SEQUENCE</scope>
    <source>
        <strain evidence="4">S12</strain>
    </source>
</reference>
<protein>
    <submittedName>
        <fullName evidence="4">WD40-repeat-containing domain protein</fullName>
    </submittedName>
</protein>
<evidence type="ECO:0000313" key="4">
    <source>
        <dbReference type="EMBL" id="KAG1806485.1"/>
    </source>
</evidence>
<dbReference type="PROSITE" id="PS50082">
    <property type="entry name" value="WD_REPEATS_2"/>
    <property type="match status" value="3"/>
</dbReference>
<keyword evidence="2" id="KW-0677">Repeat</keyword>
<dbReference type="Proteomes" id="UP000719766">
    <property type="component" value="Unassembled WGS sequence"/>
</dbReference>
<feature type="repeat" description="WD" evidence="3">
    <location>
        <begin position="1"/>
        <end position="23"/>
    </location>
</feature>
<dbReference type="PROSITE" id="PS50294">
    <property type="entry name" value="WD_REPEATS_REGION"/>
    <property type="match status" value="1"/>
</dbReference>
<evidence type="ECO:0000256" key="1">
    <source>
        <dbReference type="ARBA" id="ARBA00022574"/>
    </source>
</evidence>
<name>A0A9P7DYV7_9AGAM</name>
<dbReference type="AlphaFoldDB" id="A0A9P7DYV7"/>
<dbReference type="SMART" id="SM00320">
    <property type="entry name" value="WD40"/>
    <property type="match status" value="4"/>
</dbReference>
<dbReference type="Gene3D" id="2.130.10.10">
    <property type="entry name" value="YVTN repeat-like/Quinoprotein amine dehydrogenase"/>
    <property type="match status" value="2"/>
</dbReference>
<organism evidence="4 5">
    <name type="scientific">Suillus plorans</name>
    <dbReference type="NCBI Taxonomy" id="116603"/>
    <lineage>
        <taxon>Eukaryota</taxon>
        <taxon>Fungi</taxon>
        <taxon>Dikarya</taxon>
        <taxon>Basidiomycota</taxon>
        <taxon>Agaricomycotina</taxon>
        <taxon>Agaricomycetes</taxon>
        <taxon>Agaricomycetidae</taxon>
        <taxon>Boletales</taxon>
        <taxon>Suillineae</taxon>
        <taxon>Suillaceae</taxon>
        <taxon>Suillus</taxon>
    </lineage>
</organism>
<feature type="repeat" description="WD" evidence="3">
    <location>
        <begin position="233"/>
        <end position="273"/>
    </location>
</feature>
<dbReference type="InterPro" id="IPR001680">
    <property type="entry name" value="WD40_rpt"/>
</dbReference>
<keyword evidence="5" id="KW-1185">Reference proteome</keyword>
<keyword evidence="1 3" id="KW-0853">WD repeat</keyword>
<dbReference type="InterPro" id="IPR015943">
    <property type="entry name" value="WD40/YVTN_repeat-like_dom_sf"/>
</dbReference>
<proteinExistence type="predicted"/>
<evidence type="ECO:0000256" key="3">
    <source>
        <dbReference type="PROSITE-ProRule" id="PRU00221"/>
    </source>
</evidence>
<evidence type="ECO:0000256" key="2">
    <source>
        <dbReference type="ARBA" id="ARBA00022737"/>
    </source>
</evidence>
<evidence type="ECO:0000313" key="5">
    <source>
        <dbReference type="Proteomes" id="UP000719766"/>
    </source>
</evidence>
<gene>
    <name evidence="4" type="ORF">HD556DRAFT_315751</name>
</gene>
<dbReference type="EMBL" id="JABBWE010000002">
    <property type="protein sequence ID" value="KAG1806485.1"/>
    <property type="molecule type" value="Genomic_DNA"/>
</dbReference>
<dbReference type="GeneID" id="64604013"/>
<dbReference type="InterPro" id="IPR036322">
    <property type="entry name" value="WD40_repeat_dom_sf"/>
</dbReference>
<dbReference type="PANTHER" id="PTHR19848">
    <property type="entry name" value="WD40 REPEAT PROTEIN"/>
    <property type="match status" value="1"/>
</dbReference>
<accession>A0A9P7DYV7</accession>